<evidence type="ECO:0000313" key="2">
    <source>
        <dbReference type="EMBL" id="ORW80120.1"/>
    </source>
</evidence>
<feature type="transmembrane region" description="Helical" evidence="1">
    <location>
        <begin position="33"/>
        <end position="52"/>
    </location>
</feature>
<name>A0A1X2CW12_9MYCO</name>
<dbReference type="RefSeq" id="WP_085250419.1">
    <property type="nucleotide sequence ID" value="NZ_CAJMWJ010000001.1"/>
</dbReference>
<keyword evidence="1" id="KW-0812">Transmembrane</keyword>
<organism evidence="2 3">
    <name type="scientific">Mycobacterium riyadhense</name>
    <dbReference type="NCBI Taxonomy" id="486698"/>
    <lineage>
        <taxon>Bacteria</taxon>
        <taxon>Bacillati</taxon>
        <taxon>Actinomycetota</taxon>
        <taxon>Actinomycetes</taxon>
        <taxon>Mycobacteriales</taxon>
        <taxon>Mycobacteriaceae</taxon>
        <taxon>Mycobacterium</taxon>
    </lineage>
</organism>
<accession>A0A1X2CW12</accession>
<evidence type="ECO:0000313" key="3">
    <source>
        <dbReference type="Proteomes" id="UP000193087"/>
    </source>
</evidence>
<keyword evidence="3" id="KW-1185">Reference proteome</keyword>
<keyword evidence="1" id="KW-1133">Transmembrane helix</keyword>
<comment type="caution">
    <text evidence="2">The sequence shown here is derived from an EMBL/GenBank/DDBJ whole genome shotgun (WGS) entry which is preliminary data.</text>
</comment>
<feature type="transmembrane region" description="Helical" evidence="1">
    <location>
        <begin position="89"/>
        <end position="108"/>
    </location>
</feature>
<sequence>MIADLPLRWLLTGLFLLSAAGFVLVIDRRSWTSIVGHGLHVVMAIAMAVMAWPRAVPLPATLPALFFLAAGVWFVVMAAAAARRIAQRVVRGYHAATMAAMAWMYAAMNRHVPTDRPLAEHHMPPGMSMPDLDMTATNTPTGSALPGWIATGNWIWTVFFVLAALVWGFRLVTQRGSGRGTRASRKSLACAVEAMMAAGVATMFATMLFAT</sequence>
<feature type="transmembrane region" description="Helical" evidence="1">
    <location>
        <begin position="6"/>
        <end position="26"/>
    </location>
</feature>
<dbReference type="GeneID" id="93492367"/>
<gene>
    <name evidence="2" type="ORF">AWC22_18300</name>
</gene>
<dbReference type="OrthoDB" id="4734452at2"/>
<dbReference type="EMBL" id="LQPQ01000069">
    <property type="protein sequence ID" value="ORW80120.1"/>
    <property type="molecule type" value="Genomic_DNA"/>
</dbReference>
<dbReference type="AlphaFoldDB" id="A0A1X2CW12"/>
<proteinExistence type="predicted"/>
<reference evidence="2 3" key="1">
    <citation type="submission" date="2016-01" db="EMBL/GenBank/DDBJ databases">
        <title>The new phylogeny of the genus Mycobacterium.</title>
        <authorList>
            <person name="Tarcisio F."/>
            <person name="Conor M."/>
            <person name="Antonella G."/>
            <person name="Elisabetta G."/>
            <person name="Giulia F.S."/>
            <person name="Sara T."/>
            <person name="Anna F."/>
            <person name="Clotilde B."/>
            <person name="Roberto B."/>
            <person name="Veronica D.S."/>
            <person name="Fabio R."/>
            <person name="Monica P."/>
            <person name="Olivier J."/>
            <person name="Enrico T."/>
            <person name="Nicola S."/>
        </authorList>
    </citation>
    <scope>NUCLEOTIDE SEQUENCE [LARGE SCALE GENOMIC DNA]</scope>
    <source>
        <strain evidence="2 3">DSM 45176</strain>
    </source>
</reference>
<feature type="transmembrane region" description="Helical" evidence="1">
    <location>
        <begin position="148"/>
        <end position="167"/>
    </location>
</feature>
<protein>
    <recommendedName>
        <fullName evidence="4">DUF5134 domain-containing protein</fullName>
    </recommendedName>
</protein>
<evidence type="ECO:0000256" key="1">
    <source>
        <dbReference type="SAM" id="Phobius"/>
    </source>
</evidence>
<keyword evidence="1" id="KW-0472">Membrane</keyword>
<feature type="transmembrane region" description="Helical" evidence="1">
    <location>
        <begin position="188"/>
        <end position="210"/>
    </location>
</feature>
<evidence type="ECO:0008006" key="4">
    <source>
        <dbReference type="Google" id="ProtNLM"/>
    </source>
</evidence>
<dbReference type="Proteomes" id="UP000193087">
    <property type="component" value="Unassembled WGS sequence"/>
</dbReference>
<dbReference type="InterPro" id="IPR033458">
    <property type="entry name" value="DUF5134"/>
</dbReference>
<dbReference type="Pfam" id="PF17197">
    <property type="entry name" value="DUF5134"/>
    <property type="match status" value="1"/>
</dbReference>
<feature type="transmembrane region" description="Helical" evidence="1">
    <location>
        <begin position="64"/>
        <end position="82"/>
    </location>
</feature>